<dbReference type="SUPFAM" id="SSF52540">
    <property type="entry name" value="P-loop containing nucleoside triphosphate hydrolases"/>
    <property type="match status" value="1"/>
</dbReference>
<evidence type="ECO:0000256" key="3">
    <source>
        <dbReference type="ARBA" id="ARBA00038088"/>
    </source>
</evidence>
<dbReference type="InterPro" id="IPR003593">
    <property type="entry name" value="AAA+_ATPase"/>
</dbReference>
<gene>
    <name evidence="6" type="ORF">IXB50_10425</name>
</gene>
<dbReference type="Pfam" id="PF00004">
    <property type="entry name" value="AAA"/>
    <property type="match status" value="1"/>
</dbReference>
<evidence type="ECO:0000256" key="2">
    <source>
        <dbReference type="ARBA" id="ARBA00022840"/>
    </source>
</evidence>
<sequence length="511" mass="57648">MPFAASVRHLQTLVMSFHPIIVVETVEEERIQNLINKATLDLQLPVYEWSIAQGLVRMEGNQYNRWKNEYAPPGASRAAVDTDTAEPIDALRHVQAISHRAVYWFKDFATHFDDVIVTRLFREVAQQFAHNQSTLLISGEQVSLSREIAHEAVFFDMPLPDQDELHKAIVEAVQALRGRIKTKLSPEEMRTLVNTTQGMTLNQTKKVIAYAALEDGQLTAKDIGRVLERKMQIIRETGLLDYIPIEKNTAELGGFDRLKHWLARARMGFSPQAQALNLTPPKGILIVGIQGCGKSLAAKTIAREWQMPLLKLDAGRLYDKYVGGSEKNFRQAVSLAEKMAPAVLWIDEIEKTMGGAQSADTDGGLSRRLFGSFLTWLQEKSQEVFVVATANDISQLPPELLRKGRFDEIFFVDLPDEQDRTTILTIHLKRHQQNPANFDMTELVKATEGFSGAEIQQIIVSSLYQAIHEQHSLDTAILVRAIKATVPLSISRREDIQRLRCMATDRFVRAK</sequence>
<accession>A0A947GN29</accession>
<dbReference type="Gene3D" id="3.40.50.300">
    <property type="entry name" value="P-loop containing nucleotide triphosphate hydrolases"/>
    <property type="match status" value="1"/>
</dbReference>
<dbReference type="InterPro" id="IPR041569">
    <property type="entry name" value="AAA_lid_3"/>
</dbReference>
<dbReference type="Gene3D" id="1.10.8.60">
    <property type="match status" value="1"/>
</dbReference>
<organism evidence="6 7">
    <name type="scientific">Leptothoe spongobia TAU-MAC 1115</name>
    <dbReference type="NCBI Taxonomy" id="1967444"/>
    <lineage>
        <taxon>Bacteria</taxon>
        <taxon>Bacillati</taxon>
        <taxon>Cyanobacteriota</taxon>
        <taxon>Cyanophyceae</taxon>
        <taxon>Nodosilineales</taxon>
        <taxon>Cymatolegaceae</taxon>
        <taxon>Leptothoe</taxon>
        <taxon>Leptothoe spongobia</taxon>
    </lineage>
</organism>
<dbReference type="Pfam" id="PF17862">
    <property type="entry name" value="AAA_lid_3"/>
    <property type="match status" value="1"/>
</dbReference>
<dbReference type="EMBL" id="JADOES010000017">
    <property type="protein sequence ID" value="MBT9315836.1"/>
    <property type="molecule type" value="Genomic_DNA"/>
</dbReference>
<dbReference type="InterPro" id="IPR003959">
    <property type="entry name" value="ATPase_AAA_core"/>
</dbReference>
<keyword evidence="1" id="KW-0547">Nucleotide-binding</keyword>
<dbReference type="RefSeq" id="WP_215608905.1">
    <property type="nucleotide sequence ID" value="NZ_JADOES010000017.1"/>
</dbReference>
<evidence type="ECO:0000256" key="4">
    <source>
        <dbReference type="ARBA" id="ARBA00040480"/>
    </source>
</evidence>
<dbReference type="InterPro" id="IPR052381">
    <property type="entry name" value="AAA_domain_protein"/>
</dbReference>
<dbReference type="SMART" id="SM00382">
    <property type="entry name" value="AAA"/>
    <property type="match status" value="1"/>
</dbReference>
<protein>
    <recommendedName>
        <fullName evidence="4">Uncharacterized AAA domain-containing protein ycf46</fullName>
    </recommendedName>
</protein>
<dbReference type="GO" id="GO:0016887">
    <property type="term" value="F:ATP hydrolysis activity"/>
    <property type="evidence" value="ECO:0007669"/>
    <property type="project" value="InterPro"/>
</dbReference>
<comment type="caution">
    <text evidence="6">The sequence shown here is derived from an EMBL/GenBank/DDBJ whole genome shotgun (WGS) entry which is preliminary data.</text>
</comment>
<reference evidence="6" key="2">
    <citation type="journal article" date="2021" name="Mar. Drugs">
        <title>Genome Reduction and Secondary Metabolism of the Marine Sponge-Associated Cyanobacterium Leptothoe.</title>
        <authorList>
            <person name="Konstantinou D."/>
            <person name="Popin R.V."/>
            <person name="Fewer D.P."/>
            <person name="Sivonen K."/>
            <person name="Gkelis S."/>
        </authorList>
    </citation>
    <scope>NUCLEOTIDE SEQUENCE</scope>
    <source>
        <strain evidence="6">TAU-MAC 1115</strain>
    </source>
</reference>
<keyword evidence="7" id="KW-1185">Reference proteome</keyword>
<dbReference type="PANTHER" id="PTHR42960">
    <property type="entry name" value="YCF46 PROTEIN"/>
    <property type="match status" value="1"/>
</dbReference>
<evidence type="ECO:0000313" key="6">
    <source>
        <dbReference type="EMBL" id="MBT9315836.1"/>
    </source>
</evidence>
<dbReference type="Proteomes" id="UP000717364">
    <property type="component" value="Unassembled WGS sequence"/>
</dbReference>
<name>A0A947GN29_9CYAN</name>
<reference evidence="6" key="1">
    <citation type="submission" date="2020-11" db="EMBL/GenBank/DDBJ databases">
        <authorList>
            <person name="Konstantinou D."/>
            <person name="Gkelis S."/>
            <person name="Popin R."/>
            <person name="Fewer D."/>
            <person name="Sivonen K."/>
        </authorList>
    </citation>
    <scope>NUCLEOTIDE SEQUENCE</scope>
    <source>
        <strain evidence="6">TAU-MAC 1115</strain>
    </source>
</reference>
<keyword evidence="2" id="KW-0067">ATP-binding</keyword>
<dbReference type="AlphaFoldDB" id="A0A947GN29"/>
<dbReference type="InterPro" id="IPR027417">
    <property type="entry name" value="P-loop_NTPase"/>
</dbReference>
<feature type="domain" description="AAA+ ATPase" evidence="5">
    <location>
        <begin position="280"/>
        <end position="416"/>
    </location>
</feature>
<evidence type="ECO:0000259" key="5">
    <source>
        <dbReference type="SMART" id="SM00382"/>
    </source>
</evidence>
<comment type="similarity">
    <text evidence="3">Belongs to the AAA ATPase family. Highly divergent.</text>
</comment>
<proteinExistence type="inferred from homology"/>
<dbReference type="GO" id="GO:0005524">
    <property type="term" value="F:ATP binding"/>
    <property type="evidence" value="ECO:0007669"/>
    <property type="project" value="UniProtKB-KW"/>
</dbReference>
<evidence type="ECO:0000256" key="1">
    <source>
        <dbReference type="ARBA" id="ARBA00022741"/>
    </source>
</evidence>
<dbReference type="PANTHER" id="PTHR42960:SF1">
    <property type="entry name" value="YCF46 PROTEIN"/>
    <property type="match status" value="1"/>
</dbReference>
<evidence type="ECO:0000313" key="7">
    <source>
        <dbReference type="Proteomes" id="UP000717364"/>
    </source>
</evidence>